<dbReference type="EMBL" id="BSOS01000003">
    <property type="protein sequence ID" value="GLR65350.1"/>
    <property type="molecule type" value="Genomic_DNA"/>
</dbReference>
<gene>
    <name evidence="8" type="ORF">GCM10010909_00280</name>
</gene>
<dbReference type="InterPro" id="IPR036136">
    <property type="entry name" value="Nit/Sulf_reduc_fer-like_dom_sf"/>
</dbReference>
<organism evidence="8 9">
    <name type="scientific">Acidocella aquatica</name>
    <dbReference type="NCBI Taxonomy" id="1922313"/>
    <lineage>
        <taxon>Bacteria</taxon>
        <taxon>Pseudomonadati</taxon>
        <taxon>Pseudomonadota</taxon>
        <taxon>Alphaproteobacteria</taxon>
        <taxon>Acetobacterales</taxon>
        <taxon>Acidocellaceae</taxon>
        <taxon>Acidocella</taxon>
    </lineage>
</organism>
<dbReference type="SUPFAM" id="SSF55124">
    <property type="entry name" value="Nitrite/Sulfite reductase N-terminal domain-like"/>
    <property type="match status" value="1"/>
</dbReference>
<dbReference type="PANTHER" id="PTHR32439">
    <property type="entry name" value="FERREDOXIN--NITRITE REDUCTASE, CHLOROPLASTIC"/>
    <property type="match status" value="1"/>
</dbReference>
<feature type="domain" description="Nitrite/Sulfite reductase ferredoxin-like" evidence="7">
    <location>
        <begin position="20"/>
        <end position="75"/>
    </location>
</feature>
<evidence type="ECO:0000256" key="6">
    <source>
        <dbReference type="ARBA" id="ARBA00023014"/>
    </source>
</evidence>
<reference evidence="9" key="1">
    <citation type="journal article" date="2019" name="Int. J. Syst. Evol. Microbiol.">
        <title>The Global Catalogue of Microorganisms (GCM) 10K type strain sequencing project: providing services to taxonomists for standard genome sequencing and annotation.</title>
        <authorList>
            <consortium name="The Broad Institute Genomics Platform"/>
            <consortium name="The Broad Institute Genome Sequencing Center for Infectious Disease"/>
            <person name="Wu L."/>
            <person name="Ma J."/>
        </authorList>
    </citation>
    <scope>NUCLEOTIDE SEQUENCE [LARGE SCALE GENOMIC DNA]</scope>
    <source>
        <strain evidence="9">NBRC 112502</strain>
    </source>
</reference>
<evidence type="ECO:0000256" key="2">
    <source>
        <dbReference type="ARBA" id="ARBA00022617"/>
    </source>
</evidence>
<name>A0ABQ5ZYR1_9PROT</name>
<accession>A0ABQ5ZYR1</accession>
<keyword evidence="3" id="KW-0479">Metal-binding</keyword>
<keyword evidence="1" id="KW-0004">4Fe-4S</keyword>
<evidence type="ECO:0000313" key="9">
    <source>
        <dbReference type="Proteomes" id="UP001156641"/>
    </source>
</evidence>
<evidence type="ECO:0000256" key="1">
    <source>
        <dbReference type="ARBA" id="ARBA00022485"/>
    </source>
</evidence>
<keyword evidence="4" id="KW-0560">Oxidoreductase</keyword>
<evidence type="ECO:0000256" key="5">
    <source>
        <dbReference type="ARBA" id="ARBA00023004"/>
    </source>
</evidence>
<evidence type="ECO:0000256" key="4">
    <source>
        <dbReference type="ARBA" id="ARBA00023002"/>
    </source>
</evidence>
<dbReference type="Proteomes" id="UP001156641">
    <property type="component" value="Unassembled WGS sequence"/>
</dbReference>
<evidence type="ECO:0000256" key="3">
    <source>
        <dbReference type="ARBA" id="ARBA00022723"/>
    </source>
</evidence>
<keyword evidence="5" id="KW-0408">Iron</keyword>
<dbReference type="Gene3D" id="3.30.413.10">
    <property type="entry name" value="Sulfite Reductase Hemoprotein, domain 1"/>
    <property type="match status" value="1"/>
</dbReference>
<comment type="caution">
    <text evidence="8">The sequence shown here is derived from an EMBL/GenBank/DDBJ whole genome shotgun (WGS) entry which is preliminary data.</text>
</comment>
<keyword evidence="9" id="KW-1185">Reference proteome</keyword>
<sequence>MSAAITRGWCPSLFEPMAARDGLLVRVKPRVEGVKATQLRELADAAAAYGSGQIELTNRGNFQLRGLSDKTLAAFSGAVLSAGLASADPAVERRRNILVSPFAGPAAMTVARQLEAWLESDDGLHALPGKFGFAVDEAAADISVLQVQEQMMVALPGGYAAATPDPVAAVKALTHAFLGLADASMARMAALVAARGTGALFAAAGLSMVVLPPSDTPPPIGPMRGAFGLGLAFGIQDAVMLRGAAGLAERFGKGCLRTTRARSLVVVGTGDGVRGIRAAARALGYITEPGDIRLRIAACAGLPACPQAFSDTRAVGAGLAAHWAGPGVLHVSGCAKGCAAPGGAAVTLVARIQNYDVVQNGRAHDTPVAHGLSLDEAVEWMREKRLCR</sequence>
<keyword evidence="6" id="KW-0411">Iron-sulfur</keyword>
<evidence type="ECO:0000259" key="7">
    <source>
        <dbReference type="Pfam" id="PF03460"/>
    </source>
</evidence>
<evidence type="ECO:0000313" key="8">
    <source>
        <dbReference type="EMBL" id="GLR65350.1"/>
    </source>
</evidence>
<dbReference type="Pfam" id="PF03460">
    <property type="entry name" value="NIR_SIR_ferr"/>
    <property type="match status" value="1"/>
</dbReference>
<dbReference type="PANTHER" id="PTHR32439:SF9">
    <property type="entry name" value="BLR3264 PROTEIN"/>
    <property type="match status" value="1"/>
</dbReference>
<dbReference type="InterPro" id="IPR005117">
    <property type="entry name" value="NiRdtase/SiRdtase_haem-b_fer"/>
</dbReference>
<proteinExistence type="predicted"/>
<dbReference type="InterPro" id="IPR045854">
    <property type="entry name" value="NO2/SO3_Rdtase_4Fe4S_sf"/>
</dbReference>
<keyword evidence="2" id="KW-0349">Heme</keyword>
<dbReference type="InterPro" id="IPR051329">
    <property type="entry name" value="NIR_SIR_4Fe-4S"/>
</dbReference>
<dbReference type="Gene3D" id="3.90.480.20">
    <property type="match status" value="1"/>
</dbReference>
<protein>
    <submittedName>
        <fullName evidence="8">Precorrin-3B synthase</fullName>
    </submittedName>
</protein>
<dbReference type="SUPFAM" id="SSF56014">
    <property type="entry name" value="Nitrite and sulphite reductase 4Fe-4S domain-like"/>
    <property type="match status" value="1"/>
</dbReference>
<dbReference type="RefSeq" id="WP_284255846.1">
    <property type="nucleotide sequence ID" value="NZ_BSOS01000003.1"/>
</dbReference>